<dbReference type="Pfam" id="PF00072">
    <property type="entry name" value="Response_reg"/>
    <property type="match status" value="1"/>
</dbReference>
<protein>
    <submittedName>
        <fullName evidence="4">Two component transcriptional regulator, LytTR family</fullName>
    </submittedName>
</protein>
<proteinExistence type="predicted"/>
<dbReference type="GO" id="GO:0003677">
    <property type="term" value="F:DNA binding"/>
    <property type="evidence" value="ECO:0007669"/>
    <property type="project" value="InterPro"/>
</dbReference>
<dbReference type="PANTHER" id="PTHR37299">
    <property type="entry name" value="TRANSCRIPTIONAL REGULATOR-RELATED"/>
    <property type="match status" value="1"/>
</dbReference>
<feature type="domain" description="HTH LytTR-type" evidence="3">
    <location>
        <begin position="148"/>
        <end position="238"/>
    </location>
</feature>
<dbReference type="GO" id="GO:0000156">
    <property type="term" value="F:phosphorelay response regulator activity"/>
    <property type="evidence" value="ECO:0007669"/>
    <property type="project" value="InterPro"/>
</dbReference>
<name>A0A1H3EID3_9FLAO</name>
<dbReference type="SUPFAM" id="SSF52172">
    <property type="entry name" value="CheY-like"/>
    <property type="match status" value="1"/>
</dbReference>
<dbReference type="Proteomes" id="UP000198569">
    <property type="component" value="Unassembled WGS sequence"/>
</dbReference>
<evidence type="ECO:0000256" key="1">
    <source>
        <dbReference type="PROSITE-ProRule" id="PRU00169"/>
    </source>
</evidence>
<organism evidence="4 5">
    <name type="scientific">Flavobacterium degerlachei</name>
    <dbReference type="NCBI Taxonomy" id="229203"/>
    <lineage>
        <taxon>Bacteria</taxon>
        <taxon>Pseudomonadati</taxon>
        <taxon>Bacteroidota</taxon>
        <taxon>Flavobacteriia</taxon>
        <taxon>Flavobacteriales</taxon>
        <taxon>Flavobacteriaceae</taxon>
        <taxon>Flavobacterium</taxon>
    </lineage>
</organism>
<evidence type="ECO:0000259" key="3">
    <source>
        <dbReference type="PROSITE" id="PS50930"/>
    </source>
</evidence>
<feature type="domain" description="Response regulatory" evidence="2">
    <location>
        <begin position="3"/>
        <end position="114"/>
    </location>
</feature>
<dbReference type="PROSITE" id="PS50110">
    <property type="entry name" value="RESPONSE_REGULATORY"/>
    <property type="match status" value="1"/>
</dbReference>
<evidence type="ECO:0000259" key="2">
    <source>
        <dbReference type="PROSITE" id="PS50110"/>
    </source>
</evidence>
<keyword evidence="5" id="KW-1185">Reference proteome</keyword>
<evidence type="ECO:0000313" key="4">
    <source>
        <dbReference type="EMBL" id="SDX78506.1"/>
    </source>
</evidence>
<dbReference type="PROSITE" id="PS50930">
    <property type="entry name" value="HTH_LYTTR"/>
    <property type="match status" value="1"/>
</dbReference>
<gene>
    <name evidence="4" type="ORF">SAMN05444338_11530</name>
</gene>
<dbReference type="EMBL" id="FNMV01000015">
    <property type="protein sequence ID" value="SDX78506.1"/>
    <property type="molecule type" value="Genomic_DNA"/>
</dbReference>
<reference evidence="5" key="1">
    <citation type="submission" date="2016-10" db="EMBL/GenBank/DDBJ databases">
        <authorList>
            <person name="Varghese N."/>
            <person name="Submissions S."/>
        </authorList>
    </citation>
    <scope>NUCLEOTIDE SEQUENCE [LARGE SCALE GENOMIC DNA]</scope>
    <source>
        <strain evidence="5">DSM 15718</strain>
    </source>
</reference>
<dbReference type="SMART" id="SM00850">
    <property type="entry name" value="LytTR"/>
    <property type="match status" value="1"/>
</dbReference>
<dbReference type="Gene3D" id="2.40.50.1020">
    <property type="entry name" value="LytTr DNA-binding domain"/>
    <property type="match status" value="1"/>
</dbReference>
<dbReference type="InterPro" id="IPR046947">
    <property type="entry name" value="LytR-like"/>
</dbReference>
<dbReference type="PANTHER" id="PTHR37299:SF1">
    <property type="entry name" value="STAGE 0 SPORULATION PROTEIN A HOMOLOG"/>
    <property type="match status" value="1"/>
</dbReference>
<sequence length="238" mass="27187">MMKCVIIDDEPLAVDLIKEFVSKIDSLELVNTFNNAIDAISIINQSNVDLIFLDIEMPHFSGIDFINAIDKKPLIIFTTAYSDYAVEGFNLGAVDYLVKPIPFHRFLKSVIRAQQIFSPQNTAATTTLISAPEIEQDFMFVRAEYENVKLNFADILYIEGLKDYVKIYTTDSKYTLTLISLIKLENLLSSKGFARVHRSYIINIKHVKSIQKNKAVIADKRIPISESYKNSFFERINL</sequence>
<dbReference type="InterPro" id="IPR011006">
    <property type="entry name" value="CheY-like_superfamily"/>
</dbReference>
<dbReference type="Pfam" id="PF04397">
    <property type="entry name" value="LytTR"/>
    <property type="match status" value="1"/>
</dbReference>
<dbReference type="InterPro" id="IPR007492">
    <property type="entry name" value="LytTR_DNA-bd_dom"/>
</dbReference>
<dbReference type="STRING" id="229203.SAMN05444338_11530"/>
<dbReference type="InterPro" id="IPR001789">
    <property type="entry name" value="Sig_transdc_resp-reg_receiver"/>
</dbReference>
<dbReference type="AlphaFoldDB" id="A0A1H3EID3"/>
<dbReference type="Gene3D" id="3.40.50.2300">
    <property type="match status" value="1"/>
</dbReference>
<keyword evidence="1" id="KW-0597">Phosphoprotein</keyword>
<dbReference type="SMART" id="SM00448">
    <property type="entry name" value="REC"/>
    <property type="match status" value="1"/>
</dbReference>
<evidence type="ECO:0000313" key="5">
    <source>
        <dbReference type="Proteomes" id="UP000198569"/>
    </source>
</evidence>
<accession>A0A1H3EID3</accession>
<feature type="modified residue" description="4-aspartylphosphate" evidence="1">
    <location>
        <position position="54"/>
    </location>
</feature>
<dbReference type="FunFam" id="3.40.50.2300:FF:000051">
    <property type="entry name" value="Two-component response regulator yehT"/>
    <property type="match status" value="1"/>
</dbReference>